<evidence type="ECO:0000313" key="4">
    <source>
        <dbReference type="Proteomes" id="UP000317650"/>
    </source>
</evidence>
<sequence>MSHGDGKGDKDLRQAKAVGGIEWGMLLFGLFGATFSVYRLWRTINLFYTQFNRSQSSSSWWKATNSSNFGGFRDSAWRRYNRRMEEEYEKEKERVERIRRMQNIFYRERDKYKRSYENWRHSGDGAHEYTRHDYWNHKTDTDTSYGYQRTRYKISSSHSGNNSMSHHYSVLGLDWSRPEPYSDGEIKSAFRAKAIKYHPDRNQDIREAAEAKFKELMTSYEAIKTERQNGSPK</sequence>
<dbReference type="InterPro" id="IPR001623">
    <property type="entry name" value="DnaJ_domain"/>
</dbReference>
<protein>
    <recommendedName>
        <fullName evidence="2">J domain-containing protein</fullName>
    </recommendedName>
</protein>
<dbReference type="CDD" id="cd06257">
    <property type="entry name" value="DnaJ"/>
    <property type="match status" value="1"/>
</dbReference>
<dbReference type="PANTHER" id="PTHR45000:SF5">
    <property type="entry name" value="CHAPERONE DNAJ-DOMAIN SUPERFAMILY PROTEIN"/>
    <property type="match status" value="1"/>
</dbReference>
<organism evidence="3 4">
    <name type="scientific">Musa balbisiana</name>
    <name type="common">Banana</name>
    <dbReference type="NCBI Taxonomy" id="52838"/>
    <lineage>
        <taxon>Eukaryota</taxon>
        <taxon>Viridiplantae</taxon>
        <taxon>Streptophyta</taxon>
        <taxon>Embryophyta</taxon>
        <taxon>Tracheophyta</taxon>
        <taxon>Spermatophyta</taxon>
        <taxon>Magnoliopsida</taxon>
        <taxon>Liliopsida</taxon>
        <taxon>Zingiberales</taxon>
        <taxon>Musaceae</taxon>
        <taxon>Musa</taxon>
    </lineage>
</organism>
<dbReference type="GO" id="GO:0005783">
    <property type="term" value="C:endoplasmic reticulum"/>
    <property type="evidence" value="ECO:0007669"/>
    <property type="project" value="UniProtKB-ARBA"/>
</dbReference>
<dbReference type="EMBL" id="PYDT01000001">
    <property type="protein sequence ID" value="THU71591.1"/>
    <property type="molecule type" value="Genomic_DNA"/>
</dbReference>
<dbReference type="Proteomes" id="UP000317650">
    <property type="component" value="Chromosome 4"/>
</dbReference>
<name>A0A4S8K985_MUSBA</name>
<keyword evidence="4" id="KW-1185">Reference proteome</keyword>
<evidence type="ECO:0000259" key="2">
    <source>
        <dbReference type="PROSITE" id="PS50076"/>
    </source>
</evidence>
<comment type="caution">
    <text evidence="3">The sequence shown here is derived from an EMBL/GenBank/DDBJ whole genome shotgun (WGS) entry which is preliminary data.</text>
</comment>
<gene>
    <name evidence="3" type="ORF">C4D60_Mb04t03070</name>
</gene>
<dbReference type="Pfam" id="PF00226">
    <property type="entry name" value="DnaJ"/>
    <property type="match status" value="1"/>
</dbReference>
<dbReference type="PRINTS" id="PR00625">
    <property type="entry name" value="JDOMAIN"/>
</dbReference>
<keyword evidence="1" id="KW-0472">Membrane</keyword>
<keyword evidence="1" id="KW-0812">Transmembrane</keyword>
<feature type="transmembrane region" description="Helical" evidence="1">
    <location>
        <begin position="20"/>
        <end position="41"/>
    </location>
</feature>
<evidence type="ECO:0000256" key="1">
    <source>
        <dbReference type="SAM" id="Phobius"/>
    </source>
</evidence>
<dbReference type="InterPro" id="IPR036869">
    <property type="entry name" value="J_dom_sf"/>
</dbReference>
<dbReference type="Gene3D" id="1.10.287.110">
    <property type="entry name" value="DnaJ domain"/>
    <property type="match status" value="1"/>
</dbReference>
<accession>A0A4S8K985</accession>
<keyword evidence="1" id="KW-1133">Transmembrane helix</keyword>
<proteinExistence type="predicted"/>
<dbReference type="PANTHER" id="PTHR45000">
    <property type="entry name" value="CHAPERONE DNAJ-DOMAIN SUPERFAMILY PROTEIN"/>
    <property type="match status" value="1"/>
</dbReference>
<dbReference type="SUPFAM" id="SSF46565">
    <property type="entry name" value="Chaperone J-domain"/>
    <property type="match status" value="1"/>
</dbReference>
<dbReference type="SMART" id="SM00271">
    <property type="entry name" value="DnaJ"/>
    <property type="match status" value="1"/>
</dbReference>
<evidence type="ECO:0000313" key="3">
    <source>
        <dbReference type="EMBL" id="THU71591.1"/>
    </source>
</evidence>
<dbReference type="PROSITE" id="PS50076">
    <property type="entry name" value="DNAJ_2"/>
    <property type="match status" value="1"/>
</dbReference>
<reference evidence="3 4" key="1">
    <citation type="journal article" date="2019" name="Nat. Plants">
        <title>Genome sequencing of Musa balbisiana reveals subgenome evolution and function divergence in polyploid bananas.</title>
        <authorList>
            <person name="Yao X."/>
        </authorList>
    </citation>
    <scope>NUCLEOTIDE SEQUENCE [LARGE SCALE GENOMIC DNA]</scope>
    <source>
        <strain evidence="4">cv. DH-PKW</strain>
        <tissue evidence="3">Leaves</tissue>
    </source>
</reference>
<feature type="domain" description="J" evidence="2">
    <location>
        <begin position="166"/>
        <end position="233"/>
    </location>
</feature>
<dbReference type="AlphaFoldDB" id="A0A4S8K985"/>